<proteinExistence type="predicted"/>
<dbReference type="AlphaFoldDB" id="A0A4Q9DYA4"/>
<sequence>MTIASQMLDFTHALIIHASSTSAHVNKALAVLSEEIAKRTGLELPCGNADIAAAPSSSPLIIVGSEASLQELLQAELPLRQLLDGLPRQGAEGYRIAAGSADGRPVAWIVGADDRGVLFGVGKLLRQLHLTEGSILLSPNLRLCSTPAFKLRGHQLGYRPKTNAYDAWSVEQFEQYIRELALFGSNSIEILPPRTDDDATGVHMKVPPLEMMVQLSHIVDAYGLDLWIWYPNMASDYSDPATIEAELAEREDIFRRLPRIDHILIPSGDPGHIKLDEFFAWTDRVAALLKRYHPQAKLWFSPQHPQPTDEWVNGFIEGVNRRPDWLGGVVHGPWVRKTLPELRALLDPAIPIRNYPDITHNFAAQFPIPDWDLALAMTHGRECINPRPLAMKQIHNRISPYTVGSLTYSEGIYDDVNKLIWGAQDWDPSADVADTLREYARFFIGSSYAEAFAVATLALERNWTGPLIANGEVEDTLRQWRDMEETAPPAVQGNYRFQMGLLRAYYDAYIRRRLLYETDLELRATAVLDAAPRIGAESALAEAEAVLQLAWTAPPAPELRKACDELAERLFHAIGAQSSVGKYQAIAWDRGAFMDDIDQPLNNAHWLLGCCERARQAADESSRLELLRAAIRRTDPGPGGYYDNLGSPSGWRRVVSKHDWDEDPSFGESVFTAYCVHFLHMREERKREVGPVPLAWLTQLTAFYKEPLKLRYEHLDDGSDYVLRVTYSGFMTARSGPMTLKAGDRHVLQEQLRINVPVQQIEYVISREAITDGVLTLTWSTAYDRVGPFAAEVWLMRAEYHQSIQGLASSVPLLSEVERALVNGTMG</sequence>
<dbReference type="SUPFAM" id="SSF55545">
    <property type="entry name" value="beta-N-acetylhexosaminidase-like domain"/>
    <property type="match status" value="1"/>
</dbReference>
<keyword evidence="1" id="KW-0378">Hydrolase</keyword>
<evidence type="ECO:0000313" key="3">
    <source>
        <dbReference type="Proteomes" id="UP000293142"/>
    </source>
</evidence>
<accession>A0A4Q9DYA4</accession>
<dbReference type="GO" id="GO:0016787">
    <property type="term" value="F:hydrolase activity"/>
    <property type="evidence" value="ECO:0007669"/>
    <property type="project" value="UniProtKB-KW"/>
</dbReference>
<dbReference type="GO" id="GO:0005975">
    <property type="term" value="P:carbohydrate metabolic process"/>
    <property type="evidence" value="ECO:0007669"/>
    <property type="project" value="UniProtKB-ARBA"/>
</dbReference>
<dbReference type="OrthoDB" id="7167803at2"/>
<keyword evidence="3" id="KW-1185">Reference proteome</keyword>
<dbReference type="EMBL" id="SIRE01000003">
    <property type="protein sequence ID" value="TBL81080.1"/>
    <property type="molecule type" value="Genomic_DNA"/>
</dbReference>
<reference evidence="2 3" key="1">
    <citation type="submission" date="2019-02" db="EMBL/GenBank/DDBJ databases">
        <title>Paenibacillus sp. nov., isolated from surface-sterilized tissue of Thalictrum simplex L.</title>
        <authorList>
            <person name="Tuo L."/>
        </authorList>
    </citation>
    <scope>NUCLEOTIDE SEQUENCE [LARGE SCALE GENOMIC DNA]</scope>
    <source>
        <strain evidence="2 3">N2SHLJ1</strain>
    </source>
</reference>
<protein>
    <recommendedName>
        <fullName evidence="4">Alpha glucuronidase N-terminal domain-containing protein</fullName>
    </recommendedName>
</protein>
<dbReference type="Proteomes" id="UP000293142">
    <property type="component" value="Unassembled WGS sequence"/>
</dbReference>
<dbReference type="RefSeq" id="WP_131011793.1">
    <property type="nucleotide sequence ID" value="NZ_SIRE01000003.1"/>
</dbReference>
<dbReference type="Gene3D" id="3.30.379.10">
    <property type="entry name" value="Chitobiase/beta-hexosaminidase domain 2-like"/>
    <property type="match status" value="1"/>
</dbReference>
<evidence type="ECO:0008006" key="4">
    <source>
        <dbReference type="Google" id="ProtNLM"/>
    </source>
</evidence>
<organism evidence="2 3">
    <name type="scientific">Paenibacillus thalictri</name>
    <dbReference type="NCBI Taxonomy" id="2527873"/>
    <lineage>
        <taxon>Bacteria</taxon>
        <taxon>Bacillati</taxon>
        <taxon>Bacillota</taxon>
        <taxon>Bacilli</taxon>
        <taxon>Bacillales</taxon>
        <taxon>Paenibacillaceae</taxon>
        <taxon>Paenibacillus</taxon>
    </lineage>
</organism>
<evidence type="ECO:0000256" key="1">
    <source>
        <dbReference type="ARBA" id="ARBA00022801"/>
    </source>
</evidence>
<evidence type="ECO:0000313" key="2">
    <source>
        <dbReference type="EMBL" id="TBL81080.1"/>
    </source>
</evidence>
<dbReference type="InterPro" id="IPR029018">
    <property type="entry name" value="Hex-like_dom2"/>
</dbReference>
<name>A0A4Q9DYA4_9BACL</name>
<comment type="caution">
    <text evidence="2">The sequence shown here is derived from an EMBL/GenBank/DDBJ whole genome shotgun (WGS) entry which is preliminary data.</text>
</comment>
<gene>
    <name evidence="2" type="ORF">EYB31_03015</name>
</gene>